<dbReference type="PANTHER" id="PTHR46558:SF13">
    <property type="entry name" value="HTH-TYPE TRANSCRIPTIONAL REGULATOR IMMR"/>
    <property type="match status" value="1"/>
</dbReference>
<dbReference type="STRING" id="1423792.FD09_GL000379"/>
<evidence type="ECO:0000313" key="4">
    <source>
        <dbReference type="Proteomes" id="UP000051330"/>
    </source>
</evidence>
<dbReference type="CDD" id="cd00093">
    <property type="entry name" value="HTH_XRE"/>
    <property type="match status" value="1"/>
</dbReference>
<accession>A0A0R1N3L0</accession>
<dbReference type="InterPro" id="IPR001387">
    <property type="entry name" value="Cro/C1-type_HTH"/>
</dbReference>
<feature type="domain" description="HTH cro/C1-type" evidence="2">
    <location>
        <begin position="7"/>
        <end position="61"/>
    </location>
</feature>
<evidence type="ECO:0000256" key="1">
    <source>
        <dbReference type="ARBA" id="ARBA00023125"/>
    </source>
</evidence>
<dbReference type="EMBL" id="AZEC01000001">
    <property type="protein sequence ID" value="KRL14721.1"/>
    <property type="molecule type" value="Genomic_DNA"/>
</dbReference>
<evidence type="ECO:0000259" key="2">
    <source>
        <dbReference type="PROSITE" id="PS50943"/>
    </source>
</evidence>
<protein>
    <recommendedName>
        <fullName evidence="2">HTH cro/C1-type domain-containing protein</fullName>
    </recommendedName>
</protein>
<dbReference type="GO" id="GO:0003677">
    <property type="term" value="F:DNA binding"/>
    <property type="evidence" value="ECO:0007669"/>
    <property type="project" value="UniProtKB-KW"/>
</dbReference>
<dbReference type="OrthoDB" id="9805856at2"/>
<gene>
    <name evidence="3" type="ORF">FD09_GL000379</name>
</gene>
<name>A0A0R1N3L0_9LACO</name>
<dbReference type="Pfam" id="PF01381">
    <property type="entry name" value="HTH_3"/>
    <property type="match status" value="1"/>
</dbReference>
<keyword evidence="4" id="KW-1185">Reference proteome</keyword>
<comment type="caution">
    <text evidence="3">The sequence shown here is derived from an EMBL/GenBank/DDBJ whole genome shotgun (WGS) entry which is preliminary data.</text>
</comment>
<dbReference type="SUPFAM" id="SSF47413">
    <property type="entry name" value="lambda repressor-like DNA-binding domains"/>
    <property type="match status" value="1"/>
</dbReference>
<dbReference type="RefSeq" id="WP_057817668.1">
    <property type="nucleotide sequence ID" value="NZ_AZEC01000001.1"/>
</dbReference>
<dbReference type="PANTHER" id="PTHR46558">
    <property type="entry name" value="TRACRIPTIONAL REGULATORY PROTEIN-RELATED-RELATED"/>
    <property type="match status" value="1"/>
</dbReference>
<dbReference type="PATRIC" id="fig|1423792.3.peg.382"/>
<reference evidence="3 4" key="1">
    <citation type="journal article" date="2015" name="Genome Announc.">
        <title>Expanding the biotechnology potential of lactobacilli through comparative genomics of 213 strains and associated genera.</title>
        <authorList>
            <person name="Sun Z."/>
            <person name="Harris H.M."/>
            <person name="McCann A."/>
            <person name="Guo C."/>
            <person name="Argimon S."/>
            <person name="Zhang W."/>
            <person name="Yang X."/>
            <person name="Jeffery I.B."/>
            <person name="Cooney J.C."/>
            <person name="Kagawa T.F."/>
            <person name="Liu W."/>
            <person name="Song Y."/>
            <person name="Salvetti E."/>
            <person name="Wrobel A."/>
            <person name="Rasinkangas P."/>
            <person name="Parkhill J."/>
            <person name="Rea M.C."/>
            <person name="O'Sullivan O."/>
            <person name="Ritari J."/>
            <person name="Douillard F.P."/>
            <person name="Paul Ross R."/>
            <person name="Yang R."/>
            <person name="Briner A.E."/>
            <person name="Felis G.E."/>
            <person name="de Vos W.M."/>
            <person name="Barrangou R."/>
            <person name="Klaenhammer T.R."/>
            <person name="Caufield P.W."/>
            <person name="Cui Y."/>
            <person name="Zhang H."/>
            <person name="O'Toole P.W."/>
        </authorList>
    </citation>
    <scope>NUCLEOTIDE SEQUENCE [LARGE SCALE GENOMIC DNA]</scope>
    <source>
        <strain evidence="3 4">DSM 12744</strain>
    </source>
</reference>
<dbReference type="InterPro" id="IPR010982">
    <property type="entry name" value="Lambda_DNA-bd_dom_sf"/>
</dbReference>
<dbReference type="Gene3D" id="1.10.260.40">
    <property type="entry name" value="lambda repressor-like DNA-binding domains"/>
    <property type="match status" value="1"/>
</dbReference>
<dbReference type="AlphaFoldDB" id="A0A0R1N3L0"/>
<dbReference type="PROSITE" id="PS50943">
    <property type="entry name" value="HTH_CROC1"/>
    <property type="match status" value="1"/>
</dbReference>
<sequence>MEFAEQLRDQRRKAGLSQEEVAEKVGVTRQTVSKWETGQAVPELFKGKILADLFGLTYDQLLGHDITMNDPDWEQASDQIDWTSAWAKKYPILQDYQHMTKARMLSQEVSDLYDRVKKELGLSELDAFLVVKDMVYQRYRTRKRPAGK</sequence>
<dbReference type="SMART" id="SM00530">
    <property type="entry name" value="HTH_XRE"/>
    <property type="match status" value="1"/>
</dbReference>
<evidence type="ECO:0000313" key="3">
    <source>
        <dbReference type="EMBL" id="KRL14721.1"/>
    </source>
</evidence>
<dbReference type="Proteomes" id="UP000051330">
    <property type="component" value="Unassembled WGS sequence"/>
</dbReference>
<keyword evidence="1" id="KW-0238">DNA-binding</keyword>
<proteinExistence type="predicted"/>
<organism evidence="3 4">
    <name type="scientific">Schleiferilactobacillus perolens DSM 12744</name>
    <dbReference type="NCBI Taxonomy" id="1423792"/>
    <lineage>
        <taxon>Bacteria</taxon>
        <taxon>Bacillati</taxon>
        <taxon>Bacillota</taxon>
        <taxon>Bacilli</taxon>
        <taxon>Lactobacillales</taxon>
        <taxon>Lactobacillaceae</taxon>
        <taxon>Schleiferilactobacillus</taxon>
    </lineage>
</organism>